<comment type="caution">
    <text evidence="1">The sequence shown here is derived from an EMBL/GenBank/DDBJ whole genome shotgun (WGS) entry which is preliminary data.</text>
</comment>
<dbReference type="PANTHER" id="PTHR40051:SF1">
    <property type="entry name" value="YOLD-LIKE FAMILY PROTEIN"/>
    <property type="match status" value="1"/>
</dbReference>
<organism evidence="1 2">
    <name type="scientific">Rossellomorea vietnamensis</name>
    <dbReference type="NCBI Taxonomy" id="218284"/>
    <lineage>
        <taxon>Bacteria</taxon>
        <taxon>Bacillati</taxon>
        <taxon>Bacillota</taxon>
        <taxon>Bacilli</taxon>
        <taxon>Bacillales</taxon>
        <taxon>Bacillaceae</taxon>
        <taxon>Rossellomorea</taxon>
    </lineage>
</organism>
<evidence type="ECO:0000313" key="2">
    <source>
        <dbReference type="Proteomes" id="UP000325182"/>
    </source>
</evidence>
<dbReference type="Proteomes" id="UP000325182">
    <property type="component" value="Unassembled WGS sequence"/>
</dbReference>
<dbReference type="Pfam" id="PF08863">
    <property type="entry name" value="YolD"/>
    <property type="match status" value="1"/>
</dbReference>
<sequence length="111" mass="13430">MNRDRGRIKWTSMMLPEHVKLLRDWAHEDSFEQQKKVDEQHLEELNEITAEAMEFSRLVTITHYAGQRHELLIGRIHYYDGLKGKLHILDRFEKKYYLSINDIADIRFTEE</sequence>
<dbReference type="EMBL" id="VTEG01000002">
    <property type="protein sequence ID" value="TYS00636.1"/>
    <property type="molecule type" value="Genomic_DNA"/>
</dbReference>
<dbReference type="AlphaFoldDB" id="A0A5D4MI29"/>
<dbReference type="InterPro" id="IPR014962">
    <property type="entry name" value="YolD"/>
</dbReference>
<dbReference type="PANTHER" id="PTHR40051">
    <property type="entry name" value="IG HYPOTHETICAL 15966"/>
    <property type="match status" value="1"/>
</dbReference>
<protein>
    <submittedName>
        <fullName evidence="1">YolD-like family protein</fullName>
    </submittedName>
</protein>
<gene>
    <name evidence="1" type="ORF">FZC84_03830</name>
</gene>
<evidence type="ECO:0000313" key="1">
    <source>
        <dbReference type="EMBL" id="TYS00636.1"/>
    </source>
</evidence>
<proteinExistence type="predicted"/>
<accession>A0A5D4MI29</accession>
<name>A0A5D4MI29_9BACI</name>
<reference evidence="1 2" key="1">
    <citation type="submission" date="2019-08" db="EMBL/GenBank/DDBJ databases">
        <title>Bacillus genomes from the desert of Cuatro Cienegas, Coahuila.</title>
        <authorList>
            <person name="Olmedo-Alvarez G."/>
        </authorList>
    </citation>
    <scope>NUCLEOTIDE SEQUENCE [LARGE SCALE GENOMIC DNA]</scope>
    <source>
        <strain evidence="1 2">CH128b_4D</strain>
    </source>
</reference>
<dbReference type="RefSeq" id="WP_148953030.1">
    <property type="nucleotide sequence ID" value="NZ_VTEG01000002.1"/>
</dbReference>